<reference evidence="1" key="1">
    <citation type="journal article" date="2014" name="Front. Microbiol.">
        <title>High frequency of phylogenetically diverse reductive dehalogenase-homologous genes in deep subseafloor sedimentary metagenomes.</title>
        <authorList>
            <person name="Kawai M."/>
            <person name="Futagami T."/>
            <person name="Toyoda A."/>
            <person name="Takaki Y."/>
            <person name="Nishi S."/>
            <person name="Hori S."/>
            <person name="Arai W."/>
            <person name="Tsubouchi T."/>
            <person name="Morono Y."/>
            <person name="Uchiyama I."/>
            <person name="Ito T."/>
            <person name="Fujiyama A."/>
            <person name="Inagaki F."/>
            <person name="Takami H."/>
        </authorList>
    </citation>
    <scope>NUCLEOTIDE SEQUENCE</scope>
    <source>
        <strain evidence="1">Expedition CK06-06</strain>
    </source>
</reference>
<dbReference type="AlphaFoldDB" id="X1CK19"/>
<dbReference type="EMBL" id="BART01019310">
    <property type="protein sequence ID" value="GAG84536.1"/>
    <property type="molecule type" value="Genomic_DNA"/>
</dbReference>
<evidence type="ECO:0000313" key="1">
    <source>
        <dbReference type="EMBL" id="GAG84536.1"/>
    </source>
</evidence>
<accession>X1CK19</accession>
<name>X1CK19_9ZZZZ</name>
<proteinExistence type="predicted"/>
<comment type="caution">
    <text evidence="1">The sequence shown here is derived from an EMBL/GenBank/DDBJ whole genome shotgun (WGS) entry which is preliminary data.</text>
</comment>
<protein>
    <submittedName>
        <fullName evidence="1">Uncharacterized protein</fullName>
    </submittedName>
</protein>
<organism evidence="1">
    <name type="scientific">marine sediment metagenome</name>
    <dbReference type="NCBI Taxonomy" id="412755"/>
    <lineage>
        <taxon>unclassified sequences</taxon>
        <taxon>metagenomes</taxon>
        <taxon>ecological metagenomes</taxon>
    </lineage>
</organism>
<gene>
    <name evidence="1" type="ORF">S01H4_36174</name>
</gene>
<sequence length="89" mass="10532">MKLTVYTQKWVCPRGGYSDECYYPPDFRRKKMLTKKFGSYTKMADWLDANKKYKKRVMSVAPTPLKRVGSIRKVVFDGVETWVEKYGHI</sequence>